<feature type="region of interest" description="Disordered" evidence="1">
    <location>
        <begin position="28"/>
        <end position="48"/>
    </location>
</feature>
<feature type="region of interest" description="Disordered" evidence="1">
    <location>
        <begin position="354"/>
        <end position="373"/>
    </location>
</feature>
<gene>
    <name evidence="2" type="ORF">H696_05778</name>
</gene>
<reference evidence="2" key="1">
    <citation type="submission" date="2013-04" db="EMBL/GenBank/DDBJ databases">
        <title>The Genome Sequence of Fonticula alba ATCC 38817.</title>
        <authorList>
            <consortium name="The Broad Institute Genomics Platform"/>
            <person name="Russ C."/>
            <person name="Cuomo C."/>
            <person name="Burger G."/>
            <person name="Gray M.W."/>
            <person name="Holland P.W.H."/>
            <person name="King N."/>
            <person name="Lang F.B.F."/>
            <person name="Roger A.J."/>
            <person name="Ruiz-Trillo I."/>
            <person name="Brown M."/>
            <person name="Walker B."/>
            <person name="Young S."/>
            <person name="Zeng Q."/>
            <person name="Gargeya S."/>
            <person name="Fitzgerald M."/>
            <person name="Haas B."/>
            <person name="Abouelleil A."/>
            <person name="Allen A.W."/>
            <person name="Alvarado L."/>
            <person name="Arachchi H.M."/>
            <person name="Berlin A.M."/>
            <person name="Chapman S.B."/>
            <person name="Gainer-Dewar J."/>
            <person name="Goldberg J."/>
            <person name="Griggs A."/>
            <person name="Gujja S."/>
            <person name="Hansen M."/>
            <person name="Howarth C."/>
            <person name="Imamovic A."/>
            <person name="Ireland A."/>
            <person name="Larimer J."/>
            <person name="McCowan C."/>
            <person name="Murphy C."/>
            <person name="Pearson M."/>
            <person name="Poon T.W."/>
            <person name="Priest M."/>
            <person name="Roberts A."/>
            <person name="Saif S."/>
            <person name="Shea T."/>
            <person name="Sisk P."/>
            <person name="Sykes S."/>
            <person name="Wortman J."/>
            <person name="Nusbaum C."/>
            <person name="Birren B."/>
        </authorList>
    </citation>
    <scope>NUCLEOTIDE SEQUENCE [LARGE SCALE GENOMIC DNA]</scope>
    <source>
        <strain evidence="2">ATCC 38817</strain>
    </source>
</reference>
<evidence type="ECO:0000313" key="3">
    <source>
        <dbReference type="Proteomes" id="UP000030693"/>
    </source>
</evidence>
<feature type="region of interest" description="Disordered" evidence="1">
    <location>
        <begin position="308"/>
        <end position="329"/>
    </location>
</feature>
<dbReference type="Gene3D" id="3.40.1280.10">
    <property type="match status" value="1"/>
</dbReference>
<evidence type="ECO:0000256" key="1">
    <source>
        <dbReference type="SAM" id="MobiDB-lite"/>
    </source>
</evidence>
<dbReference type="InterPro" id="IPR029026">
    <property type="entry name" value="tRNA_m1G_MTases_N"/>
</dbReference>
<dbReference type="RefSeq" id="XP_009497852.1">
    <property type="nucleotide sequence ID" value="XM_009499577.1"/>
</dbReference>
<organism evidence="2">
    <name type="scientific">Fonticula alba</name>
    <name type="common">Slime mold</name>
    <dbReference type="NCBI Taxonomy" id="691883"/>
    <lineage>
        <taxon>Eukaryota</taxon>
        <taxon>Rotosphaerida</taxon>
        <taxon>Fonticulaceae</taxon>
        <taxon>Fonticula</taxon>
    </lineage>
</organism>
<feature type="region of interest" description="Disordered" evidence="1">
    <location>
        <begin position="490"/>
        <end position="620"/>
    </location>
</feature>
<name>A0A058Z149_FONAL</name>
<protein>
    <recommendedName>
        <fullName evidence="4">16S rRNA (uracil(1498)-N(3))-methyltransferase</fullName>
    </recommendedName>
</protein>
<keyword evidence="3" id="KW-1185">Reference proteome</keyword>
<feature type="compositionally biased region" description="Basic and acidic residues" evidence="1">
    <location>
        <begin position="600"/>
        <end position="614"/>
    </location>
</feature>
<dbReference type="Proteomes" id="UP000030693">
    <property type="component" value="Unassembled WGS sequence"/>
</dbReference>
<feature type="compositionally biased region" description="Pro residues" evidence="1">
    <location>
        <begin position="314"/>
        <end position="325"/>
    </location>
</feature>
<feature type="compositionally biased region" description="Basic residues" evidence="1">
    <location>
        <begin position="497"/>
        <end position="512"/>
    </location>
</feature>
<dbReference type="EMBL" id="KB932214">
    <property type="protein sequence ID" value="KCV67668.1"/>
    <property type="molecule type" value="Genomic_DNA"/>
</dbReference>
<feature type="compositionally biased region" description="Basic and acidic residues" evidence="1">
    <location>
        <begin position="526"/>
        <end position="535"/>
    </location>
</feature>
<dbReference type="AlphaFoldDB" id="A0A058Z149"/>
<proteinExistence type="predicted"/>
<sequence length="706" mass="75196">MLRRSMSAALRRVDHGRVLPGLAARGLASAAGPGPAPPAPGSSSTAPKKNLISISEFTPRRNVPSPGVRIPRIFLHSAGGRAPGSALSGTLIPGAKIALDERSAHQITRVLRFRQNELVDLFDGADGFDYRARLLPKEEFPSVELARRIAEMPFIDDTGKVQRKKFHTRVRAQKGRPRDTYVEVLNRRLPRSQEIPTRIHAALVLSPRLDNVEPFIQRAVEMGAASIIPLLPLAEGKRPDWVDPAQRELLTQERLLSWRLAAAKAAEAAGRSVVPPVVMSTGPDGQHLMPFFFGDWTTAVSRAVRNARASAGPGPGPGSGPPGPAPQLTAKVSTCSADLLRHLPDVANALEEHDRQFRSDSEDEAGGPGRLAVPQPAVVPAGMTYESVANLSEYYYEGLDYSDPGTWIQSPKGPVNPTTALPIGDYDDAIALTDAHRFLVRQVDWPLRDSLALTSPPAGACLLCYDPLDTQEQPSLLPLLSAGLRAGGDLAEAGGRPGRRGRGAPAGRRHAGASRLEQEAPPAQVDESRPGEARRGRGRRSPPRPGGAAVAGHESAPESDVAEAAPTEGASGQARRGRARRAAPAAEVPGSDFDSGPDSDGERPPSDLGHGHHEEEEEDISYDALTGDTAGALDLASEQEVRDVFFLLGADIGISAVERAHLNRLATDRDACVPWARGHFGPRLLRPESALGTLATLAHSLAGNFD</sequence>
<evidence type="ECO:0008006" key="4">
    <source>
        <dbReference type="Google" id="ProtNLM"/>
    </source>
</evidence>
<dbReference type="GeneID" id="20530503"/>
<accession>A0A058Z149</accession>
<evidence type="ECO:0000313" key="2">
    <source>
        <dbReference type="EMBL" id="KCV67668.1"/>
    </source>
</evidence>
<feature type="compositionally biased region" description="Low complexity" evidence="1">
    <location>
        <begin position="582"/>
        <end position="598"/>
    </location>
</feature>